<evidence type="ECO:0000256" key="11">
    <source>
        <dbReference type="SAM" id="MobiDB-lite"/>
    </source>
</evidence>
<dbReference type="Gene3D" id="3.40.50.2000">
    <property type="entry name" value="Glycogen Phosphorylase B"/>
    <property type="match status" value="2"/>
</dbReference>
<dbReference type="GO" id="GO:0102704">
    <property type="term" value="F:GDP-Man:Man(2)GlcNAc(2)-PP-Dol alpha-1,6-mannosyltransferase activity"/>
    <property type="evidence" value="ECO:0007669"/>
    <property type="project" value="UniProtKB-UniRule"/>
</dbReference>
<keyword evidence="6 10" id="KW-1133">Transmembrane helix</keyword>
<accession>A0AAN7VWX8</accession>
<proteinExistence type="inferred from homology"/>
<comment type="function">
    <text evidence="10">Mannosylates Man(2)GlcNAc(2)-dolichol diphosphate and Man(1)GlcNAc(2)-dolichol diphosphate to form Man(3)GlcNAc(2)-dolichol diphosphate.</text>
</comment>
<comment type="similarity">
    <text evidence="10">Belongs to the glycosyltransferase group 1 family.</text>
</comment>
<feature type="compositionally biased region" description="Polar residues" evidence="11">
    <location>
        <begin position="501"/>
        <end position="514"/>
    </location>
</feature>
<evidence type="ECO:0000313" key="15">
    <source>
        <dbReference type="Proteomes" id="UP001329430"/>
    </source>
</evidence>
<feature type="domain" description="Glycosyltransferase subfamily 4-like N-terminal" evidence="13">
    <location>
        <begin position="17"/>
        <end position="193"/>
    </location>
</feature>
<feature type="region of interest" description="Disordered" evidence="11">
    <location>
        <begin position="572"/>
        <end position="593"/>
    </location>
</feature>
<keyword evidence="3 10" id="KW-0808">Transferase</keyword>
<dbReference type="PANTHER" id="PTHR45918:SF1">
    <property type="entry name" value="ALPHA-1,3_1,6-MANNOSYLTRANSFERASE ALG2"/>
    <property type="match status" value="1"/>
</dbReference>
<feature type="region of interest" description="Disordered" evidence="11">
    <location>
        <begin position="410"/>
        <end position="523"/>
    </location>
</feature>
<keyword evidence="7 10" id="KW-0472">Membrane</keyword>
<feature type="domain" description="Glycosyl transferase family 1" evidence="12">
    <location>
        <begin position="208"/>
        <end position="377"/>
    </location>
</feature>
<comment type="catalytic activity">
    <reaction evidence="9 10">
        <text>an alpha-D-Man-(1-&gt;3)-beta-D-Man-(1-&gt;4)-beta-D-GlcNAc-(1-&gt;4)-alpha-D-GlcNAc-diphospho-di-trans,poly-cis-dolichol + GDP-alpha-D-mannose = an alpha-D-Man-(1-&gt;3)-[alpha-D-Man-(1-&gt;6)]-beta-D-Man-(1-&gt;4)-beta-D-GlcNAc-(1-&gt;4)-alpha-D-GlcNAc-diphospho-di-trans,poly-cis-dolichol + GDP + H(+)</text>
        <dbReference type="Rhea" id="RHEA:29519"/>
        <dbReference type="Rhea" id="RHEA-COMP:19513"/>
        <dbReference type="Rhea" id="RHEA-COMP:19515"/>
        <dbReference type="ChEBI" id="CHEBI:15378"/>
        <dbReference type="ChEBI" id="CHEBI:57527"/>
        <dbReference type="ChEBI" id="CHEBI:58189"/>
        <dbReference type="ChEBI" id="CHEBI:132510"/>
        <dbReference type="ChEBI" id="CHEBI:132511"/>
        <dbReference type="EC" id="2.4.1.257"/>
    </reaction>
    <physiologicalReaction direction="left-to-right" evidence="9 10">
        <dbReference type="Rhea" id="RHEA:29520"/>
    </physiologicalReaction>
</comment>
<evidence type="ECO:0000313" key="14">
    <source>
        <dbReference type="EMBL" id="KAK5650984.1"/>
    </source>
</evidence>
<organism evidence="14 15">
    <name type="scientific">Pyrocoelia pectoralis</name>
    <dbReference type="NCBI Taxonomy" id="417401"/>
    <lineage>
        <taxon>Eukaryota</taxon>
        <taxon>Metazoa</taxon>
        <taxon>Ecdysozoa</taxon>
        <taxon>Arthropoda</taxon>
        <taxon>Hexapoda</taxon>
        <taxon>Insecta</taxon>
        <taxon>Pterygota</taxon>
        <taxon>Neoptera</taxon>
        <taxon>Endopterygota</taxon>
        <taxon>Coleoptera</taxon>
        <taxon>Polyphaga</taxon>
        <taxon>Elateriformia</taxon>
        <taxon>Elateroidea</taxon>
        <taxon>Lampyridae</taxon>
        <taxon>Lampyrinae</taxon>
        <taxon>Pyrocoelia</taxon>
    </lineage>
</organism>
<dbReference type="EC" id="2.4.1.132" evidence="10"/>
<dbReference type="Pfam" id="PF00534">
    <property type="entry name" value="Glycos_transf_1"/>
    <property type="match status" value="1"/>
</dbReference>
<feature type="compositionally biased region" description="Low complexity" evidence="11">
    <location>
        <begin position="444"/>
        <end position="455"/>
    </location>
</feature>
<reference evidence="14 15" key="1">
    <citation type="journal article" date="2024" name="Insects">
        <title>An Improved Chromosome-Level Genome Assembly of the Firefly Pyrocoelia pectoralis.</title>
        <authorList>
            <person name="Fu X."/>
            <person name="Meyer-Rochow V.B."/>
            <person name="Ballantyne L."/>
            <person name="Zhu X."/>
        </authorList>
    </citation>
    <scope>NUCLEOTIDE SEQUENCE [LARGE SCALE GENOMIC DNA]</scope>
    <source>
        <strain evidence="14">XCY_ONT2</strain>
    </source>
</reference>
<evidence type="ECO:0000259" key="13">
    <source>
        <dbReference type="Pfam" id="PF13439"/>
    </source>
</evidence>
<dbReference type="InterPro" id="IPR028098">
    <property type="entry name" value="Glyco_trans_4-like_N"/>
</dbReference>
<dbReference type="Pfam" id="PF13439">
    <property type="entry name" value="Glyco_transf_4"/>
    <property type="match status" value="1"/>
</dbReference>
<feature type="compositionally biased region" description="Basic and acidic residues" evidence="11">
    <location>
        <begin position="485"/>
        <end position="497"/>
    </location>
</feature>
<evidence type="ECO:0000256" key="3">
    <source>
        <dbReference type="ARBA" id="ARBA00022679"/>
    </source>
</evidence>
<name>A0AAN7VWX8_9COLE</name>
<feature type="compositionally biased region" description="Basic and acidic residues" evidence="11">
    <location>
        <begin position="417"/>
        <end position="428"/>
    </location>
</feature>
<evidence type="ECO:0000256" key="8">
    <source>
        <dbReference type="ARBA" id="ARBA00045103"/>
    </source>
</evidence>
<comment type="caution">
    <text evidence="14">The sequence shown here is derived from an EMBL/GenBank/DDBJ whole genome shotgun (WGS) entry which is preliminary data.</text>
</comment>
<evidence type="ECO:0000256" key="2">
    <source>
        <dbReference type="ARBA" id="ARBA00022676"/>
    </source>
</evidence>
<evidence type="ECO:0000256" key="1">
    <source>
        <dbReference type="ARBA" id="ARBA00004922"/>
    </source>
</evidence>
<keyword evidence="5" id="KW-0256">Endoplasmic reticulum</keyword>
<dbReference type="AlphaFoldDB" id="A0AAN7VWX8"/>
<dbReference type="InterPro" id="IPR001296">
    <property type="entry name" value="Glyco_trans_1"/>
</dbReference>
<dbReference type="SUPFAM" id="SSF53756">
    <property type="entry name" value="UDP-Glycosyltransferase/glycogen phosphorylase"/>
    <property type="match status" value="1"/>
</dbReference>
<sequence length="593" mass="65354">MSLQKPKIVFIHPDLGIGGAERLVLDVAVSLSEKNTVSFVTNHFNKQHAFEELQEGQFPVRVIGSWIPRSICGIFQALFSYIRMIYLAIFYVLFVNKNEKADLFFIDQIPMAVPFIKWAGGKVIYYCHHPDLLASSPGGFMKRFYRLPINWLELKGTAMSDVILVNSQYTANVFKKTFPKITKSIYILYPTIATSYQASIENGRHNNINEISHIPNGAFVFLSINRFHPAKRLELAMDALEAAQTKLSSNEWSNVYLILAGGYDPDSNVNASYFAKLIKICENRNLMSKVTFLKSPSDTLKADLLLRCNCLLYTPVNEHFGIVPLEAMTAGKPVIACNSGGPCETVVDGVTGYLCHPTGDALADAISKVLKDDKAANMGLMGKNRLQQFFSYKTFKNRVNEIINKTLQDEDPSDNVAESKSKVLEDNRATVPESCPAQEHDESSSCGSSGQVSEHSPAKETITVSERSPVPKVEERGNSPSPVKSAEEDSSTEKKIAESPGNENSCHPTSSVIINENDDHSNSPVLEKNIQGSTNDLNVSNVSETIVDADTNKTFNIIREAGEENIAIIVSPSSTASSNDSRTIENENGETAF</sequence>
<keyword evidence="4 10" id="KW-0812">Transmembrane</keyword>
<feature type="transmembrane region" description="Helical" evidence="10">
    <location>
        <begin position="71"/>
        <end position="94"/>
    </location>
</feature>
<evidence type="ECO:0000256" key="9">
    <source>
        <dbReference type="ARBA" id="ARBA00045104"/>
    </source>
</evidence>
<keyword evidence="2 10" id="KW-0328">Glycosyltransferase</keyword>
<evidence type="ECO:0000256" key="6">
    <source>
        <dbReference type="ARBA" id="ARBA00022989"/>
    </source>
</evidence>
<dbReference type="InterPro" id="IPR027054">
    <property type="entry name" value="ALG2"/>
</dbReference>
<dbReference type="EMBL" id="JAVRBK010000001">
    <property type="protein sequence ID" value="KAK5650984.1"/>
    <property type="molecule type" value="Genomic_DNA"/>
</dbReference>
<dbReference type="GO" id="GO:0004378">
    <property type="term" value="F:GDP-Man:Man(1)GlcNAc(2)-PP-Dol alpha-1,3-mannosyltransferase activity"/>
    <property type="evidence" value="ECO:0007669"/>
    <property type="project" value="UniProtKB-UniRule"/>
</dbReference>
<comment type="catalytic activity">
    <reaction evidence="8 10">
        <text>a beta-D-Man-(1-&gt;4)-beta-D-GlcNAc-(1-&gt;4)-alpha-D-GlcNAc-diphospho-di-trans,poly-cis-dolichol + GDP-alpha-D-mannose = an alpha-D-Man-(1-&gt;3)-beta-D-Man-(1-&gt;4)-beta-D-GlcNAc-(1-&gt;4)-alpha-D-GlcNAc-diphospho-di-trans,poly-cis-dolichol + GDP + H(+)</text>
        <dbReference type="Rhea" id="RHEA:29515"/>
        <dbReference type="Rhea" id="RHEA-COMP:19511"/>
        <dbReference type="Rhea" id="RHEA-COMP:19513"/>
        <dbReference type="ChEBI" id="CHEBI:15378"/>
        <dbReference type="ChEBI" id="CHEBI:57527"/>
        <dbReference type="ChEBI" id="CHEBI:58189"/>
        <dbReference type="ChEBI" id="CHEBI:58472"/>
        <dbReference type="ChEBI" id="CHEBI:132510"/>
        <dbReference type="EC" id="2.4.1.132"/>
    </reaction>
    <physiologicalReaction direction="left-to-right" evidence="8 10">
        <dbReference type="Rhea" id="RHEA:29516"/>
    </physiologicalReaction>
</comment>
<evidence type="ECO:0000256" key="5">
    <source>
        <dbReference type="ARBA" id="ARBA00022824"/>
    </source>
</evidence>
<evidence type="ECO:0000256" key="4">
    <source>
        <dbReference type="ARBA" id="ARBA00022692"/>
    </source>
</evidence>
<comment type="pathway">
    <text evidence="1 10">Protein modification; protein glycosylation.</text>
</comment>
<protein>
    <recommendedName>
        <fullName evidence="10">Alpha-1,3/1,6-mannosyltransferase ALG2</fullName>
        <ecNumber evidence="10">2.4.1.132</ecNumber>
        <ecNumber evidence="10">2.4.1.257</ecNumber>
    </recommendedName>
    <alternativeName>
        <fullName evidence="10">GDP-Man:Man(1)GlcNAc(2)-PP-Dol alpha-1,3-mannosyltransferase</fullName>
    </alternativeName>
</protein>
<dbReference type="Proteomes" id="UP001329430">
    <property type="component" value="Chromosome 1"/>
</dbReference>
<comment type="subcellular location">
    <subcellularLocation>
        <location evidence="10">Endoplasmic reticulum membrane</location>
        <topology evidence="10">Single-pass membrane protein</topology>
    </subcellularLocation>
</comment>
<dbReference type="EC" id="2.4.1.257" evidence="10"/>
<evidence type="ECO:0000256" key="10">
    <source>
        <dbReference type="RuleBase" id="RU367136"/>
    </source>
</evidence>
<dbReference type="GO" id="GO:0005789">
    <property type="term" value="C:endoplasmic reticulum membrane"/>
    <property type="evidence" value="ECO:0007669"/>
    <property type="project" value="UniProtKB-SubCell"/>
</dbReference>
<gene>
    <name evidence="14" type="ORF">RI129_002013</name>
</gene>
<feature type="compositionally biased region" description="Polar residues" evidence="11">
    <location>
        <begin position="572"/>
        <end position="581"/>
    </location>
</feature>
<evidence type="ECO:0000259" key="12">
    <source>
        <dbReference type="Pfam" id="PF00534"/>
    </source>
</evidence>
<evidence type="ECO:0000256" key="7">
    <source>
        <dbReference type="ARBA" id="ARBA00023136"/>
    </source>
</evidence>
<keyword evidence="15" id="KW-1185">Reference proteome</keyword>
<dbReference type="PANTHER" id="PTHR45918">
    <property type="entry name" value="ALPHA-1,3/1,6-MANNOSYLTRANSFERASE ALG2"/>
    <property type="match status" value="1"/>
</dbReference>